<feature type="transmembrane region" description="Helical" evidence="5">
    <location>
        <begin position="340"/>
        <end position="357"/>
    </location>
</feature>
<sequence length="517" mass="55545">MLMAKGESKKKLSLVDLSLLGIGSMIGSGWLYAALNSSGYAGGNTGWAWTLGAIIVLLIGLVSAELSAAIPRAGGFVRYPNYSHGNIVGFVIGVSSLLAYTSTAGVEVEAVRQYALYWWPALGHSDGNPTTLGFAVQIGLLVIFFLLNYWSVSVFGRVNTIITTFKFIVPLITIVTLLLYFNSANLQVPPAPPGGAHGVFTSLTGAGIVFAYLGFRQAVDFASEAKNPQRNVPIAICIAIAVSFVIYLALQYAFMGAVPSDVLSAHGWAGLKAIFQSPYADLARSLGLMWLINLILVDAVISPAGTGNIYLASAARVLFALARNGHLWKSAGEVDEKSGVPRGALWLALILSIAWTLPSEFQVWGGLIGAVTSATVFTYMPGPVTLAAFRTHLPALHRPFRLPMAAILSPLSFVASTLLIYWSGWPVNEILIPIFIVAWVGYALLSRKSPTYKQDIACSWWLLAYYIAMLILSKIGTFDGLNLLSTPLDMIIVTVVALICYYWGAKTSIAKPIIVEE</sequence>
<feature type="transmembrane region" description="Helical" evidence="5">
    <location>
        <begin position="12"/>
        <end position="35"/>
    </location>
</feature>
<dbReference type="PANTHER" id="PTHR47547">
    <property type="match status" value="1"/>
</dbReference>
<evidence type="ECO:0000256" key="2">
    <source>
        <dbReference type="ARBA" id="ARBA00022692"/>
    </source>
</evidence>
<keyword evidence="7" id="KW-1185">Reference proteome</keyword>
<keyword evidence="2 5" id="KW-0812">Transmembrane</keyword>
<dbReference type="AlphaFoldDB" id="A0A1H9HRV4"/>
<organism evidence="6 7">
    <name type="scientific">Rosenbergiella nectarea</name>
    <dbReference type="NCBI Taxonomy" id="988801"/>
    <lineage>
        <taxon>Bacteria</taxon>
        <taxon>Pseudomonadati</taxon>
        <taxon>Pseudomonadota</taxon>
        <taxon>Gammaproteobacteria</taxon>
        <taxon>Enterobacterales</taxon>
        <taxon>Erwiniaceae</taxon>
        <taxon>Rosenbergiella</taxon>
    </lineage>
</organism>
<feature type="transmembrane region" description="Helical" evidence="5">
    <location>
        <begin position="484"/>
        <end position="504"/>
    </location>
</feature>
<evidence type="ECO:0000313" key="7">
    <source>
        <dbReference type="Proteomes" id="UP000242515"/>
    </source>
</evidence>
<dbReference type="EMBL" id="FOGC01000005">
    <property type="protein sequence ID" value="SEQ65006.1"/>
    <property type="molecule type" value="Genomic_DNA"/>
</dbReference>
<dbReference type="GO" id="GO:0022857">
    <property type="term" value="F:transmembrane transporter activity"/>
    <property type="evidence" value="ECO:0007669"/>
    <property type="project" value="InterPro"/>
</dbReference>
<protein>
    <submittedName>
        <fullName evidence="6">Amino acid transporter</fullName>
    </submittedName>
</protein>
<evidence type="ECO:0000256" key="5">
    <source>
        <dbReference type="SAM" id="Phobius"/>
    </source>
</evidence>
<feature type="transmembrane region" description="Helical" evidence="5">
    <location>
        <begin position="458"/>
        <end position="478"/>
    </location>
</feature>
<evidence type="ECO:0000256" key="3">
    <source>
        <dbReference type="ARBA" id="ARBA00022989"/>
    </source>
</evidence>
<feature type="transmembrane region" description="Helical" evidence="5">
    <location>
        <begin position="132"/>
        <end position="152"/>
    </location>
</feature>
<name>A0A1H9HRV4_9GAMM</name>
<dbReference type="Proteomes" id="UP000242515">
    <property type="component" value="Unassembled WGS sequence"/>
</dbReference>
<feature type="transmembrane region" description="Helical" evidence="5">
    <location>
        <begin position="164"/>
        <end position="182"/>
    </location>
</feature>
<dbReference type="STRING" id="988801.SAMN05216522_10534"/>
<dbReference type="PANTHER" id="PTHR47547:SF1">
    <property type="entry name" value="ASPARTATE-PROTON SYMPORTER"/>
    <property type="match status" value="1"/>
</dbReference>
<feature type="transmembrane region" description="Helical" evidence="5">
    <location>
        <begin position="288"/>
        <end position="319"/>
    </location>
</feature>
<dbReference type="InterPro" id="IPR052962">
    <property type="entry name" value="AA_Transporter_AGT"/>
</dbReference>
<feature type="transmembrane region" description="Helical" evidence="5">
    <location>
        <begin position="430"/>
        <end position="446"/>
    </location>
</feature>
<dbReference type="PIRSF" id="PIRSF006060">
    <property type="entry name" value="AA_transporter"/>
    <property type="match status" value="1"/>
</dbReference>
<proteinExistence type="predicted"/>
<keyword evidence="4 5" id="KW-0472">Membrane</keyword>
<comment type="subcellular location">
    <subcellularLocation>
        <location evidence="1">Membrane</location>
        <topology evidence="1">Multi-pass membrane protein</topology>
    </subcellularLocation>
</comment>
<dbReference type="Pfam" id="PF13520">
    <property type="entry name" value="AA_permease_2"/>
    <property type="match status" value="1"/>
</dbReference>
<gene>
    <name evidence="6" type="ORF">SAMN05216522_10534</name>
</gene>
<reference evidence="7" key="1">
    <citation type="submission" date="2016-10" db="EMBL/GenBank/DDBJ databases">
        <authorList>
            <person name="Varghese N."/>
            <person name="Submissions S."/>
        </authorList>
    </citation>
    <scope>NUCLEOTIDE SEQUENCE [LARGE SCALE GENOMIC DNA]</scope>
    <source>
        <strain evidence="7">8N4</strain>
    </source>
</reference>
<dbReference type="InterPro" id="IPR002293">
    <property type="entry name" value="AA/rel_permease1"/>
</dbReference>
<feature type="transmembrane region" description="Helical" evidence="5">
    <location>
        <begin position="47"/>
        <end position="70"/>
    </location>
</feature>
<feature type="transmembrane region" description="Helical" evidence="5">
    <location>
        <begin position="363"/>
        <end position="381"/>
    </location>
</feature>
<feature type="transmembrane region" description="Helical" evidence="5">
    <location>
        <begin position="194"/>
        <end position="213"/>
    </location>
</feature>
<evidence type="ECO:0000313" key="6">
    <source>
        <dbReference type="EMBL" id="SEQ65006.1"/>
    </source>
</evidence>
<feature type="transmembrane region" description="Helical" evidence="5">
    <location>
        <begin position="402"/>
        <end position="424"/>
    </location>
</feature>
<evidence type="ECO:0000256" key="4">
    <source>
        <dbReference type="ARBA" id="ARBA00023136"/>
    </source>
</evidence>
<feature type="transmembrane region" description="Helical" evidence="5">
    <location>
        <begin position="82"/>
        <end position="100"/>
    </location>
</feature>
<evidence type="ECO:0000256" key="1">
    <source>
        <dbReference type="ARBA" id="ARBA00004141"/>
    </source>
</evidence>
<dbReference type="GO" id="GO:0016020">
    <property type="term" value="C:membrane"/>
    <property type="evidence" value="ECO:0007669"/>
    <property type="project" value="UniProtKB-SubCell"/>
</dbReference>
<feature type="transmembrane region" description="Helical" evidence="5">
    <location>
        <begin position="234"/>
        <end position="254"/>
    </location>
</feature>
<dbReference type="Gene3D" id="1.20.1740.10">
    <property type="entry name" value="Amino acid/polyamine transporter I"/>
    <property type="match status" value="1"/>
</dbReference>
<accession>A0A1H9HRV4</accession>
<keyword evidence="3 5" id="KW-1133">Transmembrane helix</keyword>